<dbReference type="InterPro" id="IPR027359">
    <property type="entry name" value="Volt_channel_dom_sf"/>
</dbReference>
<evidence type="ECO:0000256" key="13">
    <source>
        <dbReference type="RuleBase" id="RU361132"/>
    </source>
</evidence>
<keyword evidence="8 13" id="KW-0406">Ion transport</keyword>
<feature type="transmembrane region" description="Helical" evidence="13">
    <location>
        <begin position="965"/>
        <end position="983"/>
    </location>
</feature>
<feature type="transmembrane region" description="Helical" evidence="13">
    <location>
        <begin position="6"/>
        <end position="34"/>
    </location>
</feature>
<evidence type="ECO:0000256" key="4">
    <source>
        <dbReference type="ARBA" id="ARBA00022692"/>
    </source>
</evidence>
<dbReference type="GO" id="GO:0086010">
    <property type="term" value="P:membrane depolarization during action potential"/>
    <property type="evidence" value="ECO:0007669"/>
    <property type="project" value="TreeGrafter"/>
</dbReference>
<dbReference type="CDD" id="cd13433">
    <property type="entry name" value="Na_channel_gate"/>
    <property type="match status" value="1"/>
</dbReference>
<name>H3AX65_LATCH</name>
<dbReference type="STRING" id="7897.ENSLACP00000014236"/>
<feature type="domain" description="Ion transport" evidence="15">
    <location>
        <begin position="963"/>
        <end position="1234"/>
    </location>
</feature>
<dbReference type="GO" id="GO:0022843">
    <property type="term" value="F:voltage-gated monoatomic cation channel activity"/>
    <property type="evidence" value="ECO:0007669"/>
    <property type="project" value="UniProtKB-ARBA"/>
</dbReference>
<comment type="similarity">
    <text evidence="13">Belongs to the sodium channel (TC 1.A.1.10) family.</text>
</comment>
<reference evidence="17" key="2">
    <citation type="submission" date="2025-08" db="UniProtKB">
        <authorList>
            <consortium name="Ensembl"/>
        </authorList>
    </citation>
    <scope>IDENTIFICATION</scope>
</reference>
<dbReference type="FunFam" id="1.20.120.350:FF:000059">
    <property type="entry name" value="Sodium channel protein"/>
    <property type="match status" value="1"/>
</dbReference>
<feature type="transmembrane region" description="Helical" evidence="13">
    <location>
        <begin position="209"/>
        <end position="232"/>
    </location>
</feature>
<feature type="transmembrane region" description="Helical" evidence="13">
    <location>
        <begin position="1403"/>
        <end position="1431"/>
    </location>
</feature>
<keyword evidence="10" id="KW-1015">Disulfide bond</keyword>
<dbReference type="Gene3D" id="1.10.238.10">
    <property type="entry name" value="EF-hand"/>
    <property type="match status" value="1"/>
</dbReference>
<evidence type="ECO:0000256" key="3">
    <source>
        <dbReference type="ARBA" id="ARBA00022475"/>
    </source>
</evidence>
<evidence type="ECO:0000256" key="10">
    <source>
        <dbReference type="ARBA" id="ARBA00023157"/>
    </source>
</evidence>
<dbReference type="EMBL" id="AFYH01123732">
    <property type="status" value="NOT_ANNOTATED_CDS"/>
    <property type="molecule type" value="Genomic_DNA"/>
</dbReference>
<dbReference type="GO" id="GO:0001518">
    <property type="term" value="C:voltage-gated sodium channel complex"/>
    <property type="evidence" value="ECO:0007669"/>
    <property type="project" value="UniProtKB-UniRule"/>
</dbReference>
<keyword evidence="9 13" id="KW-0472">Membrane</keyword>
<dbReference type="InParanoid" id="H3AX65"/>
<comment type="subcellular location">
    <subcellularLocation>
        <location evidence="1 13">Cell membrane</location>
        <topology evidence="1 13">Multi-pass membrane protein</topology>
    </subcellularLocation>
</comment>
<dbReference type="FunFam" id="1.20.120.350:FF:000068">
    <property type="entry name" value="Sodium channel protein"/>
    <property type="match status" value="1"/>
</dbReference>
<dbReference type="InterPro" id="IPR001696">
    <property type="entry name" value="Na_channel_asu"/>
</dbReference>
<evidence type="ECO:0000256" key="6">
    <source>
        <dbReference type="ARBA" id="ARBA00022882"/>
    </source>
</evidence>
<evidence type="ECO:0000256" key="11">
    <source>
        <dbReference type="ARBA" id="ARBA00023180"/>
    </source>
</evidence>
<dbReference type="Ensembl" id="ENSLACT00000014336.1">
    <property type="protein sequence ID" value="ENSLACP00000014236.1"/>
    <property type="gene ID" value="ENSLACG00000012536.1"/>
</dbReference>
<dbReference type="SUPFAM" id="SSF81324">
    <property type="entry name" value="Voltage-gated potassium channels"/>
    <property type="match status" value="3"/>
</dbReference>
<feature type="transmembrane region" description="Helical" evidence="13">
    <location>
        <begin position="374"/>
        <end position="393"/>
    </location>
</feature>
<evidence type="ECO:0000256" key="8">
    <source>
        <dbReference type="ARBA" id="ARBA00023065"/>
    </source>
</evidence>
<dbReference type="EMBL" id="AFYH01123731">
    <property type="status" value="NOT_ANNOTATED_CDS"/>
    <property type="molecule type" value="Genomic_DNA"/>
</dbReference>
<dbReference type="PANTHER" id="PTHR10037">
    <property type="entry name" value="VOLTAGE-GATED CATION CHANNEL CALCIUM AND SODIUM"/>
    <property type="match status" value="1"/>
</dbReference>
<dbReference type="PRINTS" id="PR00170">
    <property type="entry name" value="NACHANNEL"/>
</dbReference>
<dbReference type="InterPro" id="IPR043203">
    <property type="entry name" value="VGCC_Ca_Na"/>
</dbReference>
<comment type="caution">
    <text evidence="13">Lacks conserved residue(s) required for the propagation of feature annotation.</text>
</comment>
<protein>
    <recommendedName>
        <fullName evidence="13">Sodium channel protein</fullName>
    </recommendedName>
</protein>
<dbReference type="Pfam" id="PF16905">
    <property type="entry name" value="GPHH"/>
    <property type="match status" value="1"/>
</dbReference>
<gene>
    <name evidence="17" type="primary">LOC102354872</name>
</gene>
<dbReference type="InterPro" id="IPR005821">
    <property type="entry name" value="Ion_trans_dom"/>
</dbReference>
<dbReference type="Proteomes" id="UP000008672">
    <property type="component" value="Unassembled WGS sequence"/>
</dbReference>
<feature type="transmembrane region" description="Helical" evidence="13">
    <location>
        <begin position="335"/>
        <end position="354"/>
    </location>
</feature>
<keyword evidence="7 13" id="KW-1133">Transmembrane helix</keyword>
<evidence type="ECO:0000256" key="5">
    <source>
        <dbReference type="ARBA" id="ARBA00022737"/>
    </source>
</evidence>
<keyword evidence="13" id="KW-0915">Sodium</keyword>
<feature type="transmembrane region" description="Helical" evidence="13">
    <location>
        <begin position="275"/>
        <end position="297"/>
    </location>
</feature>
<dbReference type="PANTHER" id="PTHR10037:SF62">
    <property type="entry name" value="SODIUM CHANNEL PROTEIN 60E"/>
    <property type="match status" value="1"/>
</dbReference>
<organism evidence="17 18">
    <name type="scientific">Latimeria chalumnae</name>
    <name type="common">Coelacanth</name>
    <dbReference type="NCBI Taxonomy" id="7897"/>
    <lineage>
        <taxon>Eukaryota</taxon>
        <taxon>Metazoa</taxon>
        <taxon>Chordata</taxon>
        <taxon>Craniata</taxon>
        <taxon>Vertebrata</taxon>
        <taxon>Euteleostomi</taxon>
        <taxon>Coelacanthiformes</taxon>
        <taxon>Coelacanthidae</taxon>
        <taxon>Latimeria</taxon>
    </lineage>
</organism>
<dbReference type="Pfam" id="PF00520">
    <property type="entry name" value="Ion_trans"/>
    <property type="match status" value="3"/>
</dbReference>
<keyword evidence="13" id="KW-0739">Sodium transport</keyword>
<keyword evidence="18" id="KW-1185">Reference proteome</keyword>
<sequence>VLRAAGAYYFIFFIIVVMFGAYYVVNLVLAVVAASYEKEARIKKEAKEEEQRIMLLRKRKERMVSSFNSFVNVTTLSSSDRKSIKFNKCLLIEDYSTSSLQHPESNRPLHQDTISLIRKGHQRQPAQTRIFNHVTSLSLLIFPGIIRFVPCQGHHCSVKIHFLYTLQSKVRMQLNIHLKNIKQKYCSWTCCPAFLKVQEKLVKVVSHSLFEGIITVCIIINTLMLSIDYYNAPYSEDLEEGNKVLTVIFIAEAVLKILALNPVPYIKNPWNAFDFIIVCLSILDLGLSAIDIASFDLSIMRSLRMLRIFKLAKNWRTLNVLITIIFGSLKEMGNLTLIVVIVIYIFAVIGMQLVGQDYKNADAFPDKEVPRWNFTNFYASFLMVFRILCGEWLEPLYDCLRCSKIYFCIPLFLLTFITGNFLVLNLFLALLLNFFSGDKLTATKKKNGTSVTIKKQVQDFLLLLRLTKPNKQNSGKVEPVEKLGNSQRKKGKSSHFHQQSSNQKPHLKDGLKCQGISNAGKLSNSGSLTSVICFNLHLYVISFFFNEGPLQCLFFLKECLSTLPALVTQMEVYSQYCALAKNQIAVSSQMVQGGQPSSQPKSIEMQRGLHVHCQFCKKVATFCFSLFSDSLPWYHGSKTYMNSQKSSLAIRLNGSKHLANILQWPFLLLSLSYSAGSSSNIITACTSFPLSGNWKSVCPSSKHLHSSTSQINTGPYIVDHTVTVQSNPLCLDTEQSDTLFQMLMLKVEADQIQSAVPSHQEVPTVSAMCNTARYRYKYENGSAVMVTILKIHCNIPFYLLTTTVKSQKLDLLTVTKAVTFSHCHSKEKKTTTESTFHKFIFSSGRNAILVGPTSNESLEQYTFLKMTPTPYLKNGQIPLPQWYSEPETLEEAQVDPGIEMQHARKEDNTEASEDAKKNSNEMQPCFPVCCSKCCCCGGGSSVDTPVGEICFSLRMQTFRLVNNRVFDAIVLFVILASTATLTLDDKYTQSNAKIQLALKYLDYFYTAFFNLEMILKIVGLGLTFYFTNVWTLLDFFLVVVGWLGIIGSSVKSLKSLRSLRTLRALRPLRAISRWEGMRLVVNALVASIPSISNVMLVCLVFWLIFGIVGVQIYGGKFFQCLDENGNRLPITVVNNRSECESNANKGYQWVNAEINFDNILSTYIILLQVATFEGWVEIMAIAADTRGVDIQPETGANIYSLLYFVAFIVVGSFFTLNLFIGVIIDNFNTVHKRSRQEGALVILLTEDQKRLYGILKRLTKAKPKKTIPPPENKFLFLFYKLVNHKVFEPFNLCLIVLNVLVMASDHYNLSEDFSVALYWFNLIFTALFTVEAILKLLGLRLYYFTQAWNIFDILVVVFSIVGNILDSLSASLGFSPTILRVFRVVRLGRLLRLVRSLKGIRKLLYTLIVSIPALFNIGLLLTLVMFIYSILGMNLFRNLPRTEIINDFVNFETFANSMLLLFRLTTAAGWNEILQELLVSDIQPSIVCVIYMSTYIIITFLVIVNMYVAIILENFNEAQEQELAGITDDDIDMYYEVWSTYDPYATQFIAYEQLSDFLDELKPPLKIPKPNAVKIAALNLPLTNGHKLHCLDILKALSCVMIGNVTETDPLKKLHNQINEKSQKTFPIRLTMQTVSTTLMIRKEIKAAMTIQKAFRKWQQLENKTIHNYINKI</sequence>
<evidence type="ECO:0000313" key="17">
    <source>
        <dbReference type="Ensembl" id="ENSLACP00000014236.1"/>
    </source>
</evidence>
<dbReference type="FunFam" id="1.20.120.350:FF:000009">
    <property type="entry name" value="Voltage-dependent T-type calcium channel subunit alpha"/>
    <property type="match status" value="1"/>
</dbReference>
<dbReference type="InterPro" id="IPR044564">
    <property type="entry name" value="Na_chnl_inactivation_gate"/>
</dbReference>
<evidence type="ECO:0000256" key="1">
    <source>
        <dbReference type="ARBA" id="ARBA00004651"/>
    </source>
</evidence>
<keyword evidence="2 13" id="KW-0813">Transport</keyword>
<comment type="function">
    <text evidence="13">Mediates the voltage-dependent sodium ion permeability of excitable membranes. Assuming opened or closed conformations in response to the voltage difference across the membrane, the protein forms a sodium-selective channel through which Na(+) ions may pass in accordance with their electrochemical gradient.</text>
</comment>
<dbReference type="EMBL" id="AFYH01123730">
    <property type="status" value="NOT_ANNOTATED_CDS"/>
    <property type="molecule type" value="Genomic_DNA"/>
</dbReference>
<evidence type="ECO:0000313" key="18">
    <source>
        <dbReference type="Proteomes" id="UP000008672"/>
    </source>
</evidence>
<keyword evidence="6 13" id="KW-0851">Voltage-gated channel</keyword>
<dbReference type="GO" id="GO:0005248">
    <property type="term" value="F:voltage-gated sodium channel activity"/>
    <property type="evidence" value="ECO:0007669"/>
    <property type="project" value="InterPro"/>
</dbReference>
<keyword evidence="3" id="KW-1003">Cell membrane</keyword>
<evidence type="ECO:0000259" key="15">
    <source>
        <dbReference type="Pfam" id="PF00520"/>
    </source>
</evidence>
<dbReference type="eggNOG" id="KOG2301">
    <property type="taxonomic scope" value="Eukaryota"/>
</dbReference>
<feature type="transmembrane region" description="Helical" evidence="13">
    <location>
        <begin position="1316"/>
        <end position="1334"/>
    </location>
</feature>
<keyword evidence="13" id="KW-0894">Sodium channel</keyword>
<proteinExistence type="inferred from homology"/>
<keyword evidence="12 13" id="KW-0407">Ion channel</keyword>
<evidence type="ECO:0000256" key="2">
    <source>
        <dbReference type="ARBA" id="ARBA00022448"/>
    </source>
</evidence>
<feature type="transmembrane region" description="Helical" evidence="13">
    <location>
        <begin position="1079"/>
        <end position="1105"/>
    </location>
</feature>
<evidence type="ECO:0000256" key="14">
    <source>
        <dbReference type="SAM" id="MobiDB-lite"/>
    </source>
</evidence>
<feature type="transmembrane region" description="Helical" evidence="13">
    <location>
        <begin position="1003"/>
        <end position="1026"/>
    </location>
</feature>
<dbReference type="EMBL" id="AFYH01123734">
    <property type="status" value="NOT_ANNOTATED_CDS"/>
    <property type="molecule type" value="Genomic_DNA"/>
</dbReference>
<keyword evidence="4 13" id="KW-0812">Transmembrane</keyword>
<dbReference type="GO" id="GO:0019228">
    <property type="term" value="P:neuronal action potential"/>
    <property type="evidence" value="ECO:0007669"/>
    <property type="project" value="TreeGrafter"/>
</dbReference>
<feature type="domain" description="Voltage-dependent L-type calcium channel IQ-associated" evidence="16">
    <location>
        <begin position="1534"/>
        <end position="1567"/>
    </location>
</feature>
<dbReference type="InterPro" id="IPR031649">
    <property type="entry name" value="GPHH_dom"/>
</dbReference>
<feature type="transmembrane region" description="Helical" evidence="13">
    <location>
        <begin position="405"/>
        <end position="435"/>
    </location>
</feature>
<feature type="transmembrane region" description="Helical" evidence="13">
    <location>
        <begin position="1486"/>
        <end position="1512"/>
    </location>
</feature>
<feature type="domain" description="Ion transport" evidence="15">
    <location>
        <begin position="207"/>
        <end position="438"/>
    </location>
</feature>
<keyword evidence="5" id="KW-0677">Repeat</keyword>
<feature type="transmembrane region" description="Helical" evidence="13">
    <location>
        <begin position="1286"/>
        <end position="1304"/>
    </location>
</feature>
<dbReference type="Gene3D" id="1.10.287.70">
    <property type="match status" value="4"/>
</dbReference>
<feature type="transmembrane region" description="Helical" evidence="13">
    <location>
        <begin position="1032"/>
        <end position="1050"/>
    </location>
</feature>
<feature type="region of interest" description="Disordered" evidence="14">
    <location>
        <begin position="472"/>
        <end position="508"/>
    </location>
</feature>
<evidence type="ECO:0000256" key="9">
    <source>
        <dbReference type="ARBA" id="ARBA00023136"/>
    </source>
</evidence>
<dbReference type="EMBL" id="AFYH01123733">
    <property type="status" value="NOT_ANNOTATED_CDS"/>
    <property type="molecule type" value="Genomic_DNA"/>
</dbReference>
<feature type="domain" description="Ion transport" evidence="15">
    <location>
        <begin position="1284"/>
        <end position="1522"/>
    </location>
</feature>
<accession>H3AX65</accession>
<evidence type="ECO:0000256" key="7">
    <source>
        <dbReference type="ARBA" id="ARBA00022989"/>
    </source>
</evidence>
<reference evidence="18" key="1">
    <citation type="submission" date="2011-08" db="EMBL/GenBank/DDBJ databases">
        <title>The draft genome of Latimeria chalumnae.</title>
        <authorList>
            <person name="Di Palma F."/>
            <person name="Alfoldi J."/>
            <person name="Johnson J."/>
            <person name="Berlin A."/>
            <person name="Gnerre S."/>
            <person name="Jaffe D."/>
            <person name="MacCallum I."/>
            <person name="Young S."/>
            <person name="Walker B.J."/>
            <person name="Lander E."/>
            <person name="Lindblad-Toh K."/>
        </authorList>
    </citation>
    <scope>NUCLEOTIDE SEQUENCE [LARGE SCALE GENOMIC DNA]</scope>
    <source>
        <strain evidence="18">Wild caught</strain>
    </source>
</reference>
<feature type="transmembrane region" description="Helical" evidence="13">
    <location>
        <begin position="1201"/>
        <end position="1224"/>
    </location>
</feature>
<reference evidence="17" key="3">
    <citation type="submission" date="2025-09" db="UniProtKB">
        <authorList>
            <consortium name="Ensembl"/>
        </authorList>
    </citation>
    <scope>IDENTIFICATION</scope>
</reference>
<dbReference type="GeneTree" id="ENSGT00940000167926"/>
<evidence type="ECO:0000259" key="16">
    <source>
        <dbReference type="Pfam" id="PF16905"/>
    </source>
</evidence>
<dbReference type="Gene3D" id="1.20.120.350">
    <property type="entry name" value="Voltage-gated potassium channels. Chain C"/>
    <property type="match status" value="3"/>
</dbReference>
<evidence type="ECO:0000256" key="12">
    <source>
        <dbReference type="ARBA" id="ARBA00023303"/>
    </source>
</evidence>
<keyword evidence="11" id="KW-0325">Glycoprotein</keyword>